<keyword evidence="2 5" id="KW-0812">Transmembrane</keyword>
<dbReference type="OrthoDB" id="425192at2"/>
<keyword evidence="3 5" id="KW-1133">Transmembrane helix</keyword>
<dbReference type="Proteomes" id="UP000032452">
    <property type="component" value="Unassembled WGS sequence"/>
</dbReference>
<sequence length="125" mass="14105">MKKDSDLKHLQLYFYSIPILGFFPSLWTLYRYSNKSATTEISREQLNASRLSVTLAGSWLLAYFLLGIGAEASEFLSLRLLILNTLLTSGYFLVSILLMIRLSAGKRTRLPGFSSLAERVGKYLS</sequence>
<name>A0A0D8ZYY9_9CYAN</name>
<evidence type="ECO:0000313" key="7">
    <source>
        <dbReference type="Proteomes" id="UP000032452"/>
    </source>
</evidence>
<keyword evidence="4 5" id="KW-0472">Membrane</keyword>
<evidence type="ECO:0000256" key="3">
    <source>
        <dbReference type="ARBA" id="ARBA00022989"/>
    </source>
</evidence>
<accession>A0A0D8ZYY9</accession>
<reference evidence="6 7" key="1">
    <citation type="submission" date="2015-02" db="EMBL/GenBank/DDBJ databases">
        <title>Draft genome of a novel marine cyanobacterium (Chroococcales) isolated from South Atlantic Ocean.</title>
        <authorList>
            <person name="Rigonato J."/>
            <person name="Alvarenga D.O."/>
            <person name="Branco L.H."/>
            <person name="Varani A.M."/>
            <person name="Brandini F.P."/>
            <person name="Fiore M.F."/>
        </authorList>
    </citation>
    <scope>NUCLEOTIDE SEQUENCE [LARGE SCALE GENOMIC DNA]</scope>
    <source>
        <strain evidence="6 7">CENA595</strain>
    </source>
</reference>
<dbReference type="InterPro" id="IPR019109">
    <property type="entry name" value="MamF_MmsF"/>
</dbReference>
<feature type="transmembrane region" description="Helical" evidence="5">
    <location>
        <begin position="51"/>
        <end position="70"/>
    </location>
</feature>
<proteinExistence type="predicted"/>
<gene>
    <name evidence="6" type="ORF">UH38_06505</name>
</gene>
<evidence type="ECO:0000256" key="4">
    <source>
        <dbReference type="ARBA" id="ARBA00023136"/>
    </source>
</evidence>
<evidence type="ECO:0000313" key="6">
    <source>
        <dbReference type="EMBL" id="KJH72421.1"/>
    </source>
</evidence>
<evidence type="ECO:0000256" key="1">
    <source>
        <dbReference type="ARBA" id="ARBA00004141"/>
    </source>
</evidence>
<feature type="transmembrane region" description="Helical" evidence="5">
    <location>
        <begin position="76"/>
        <end position="100"/>
    </location>
</feature>
<dbReference type="PATRIC" id="fig|1618023.3.peg.2782"/>
<evidence type="ECO:0000256" key="2">
    <source>
        <dbReference type="ARBA" id="ARBA00022692"/>
    </source>
</evidence>
<evidence type="ECO:0000256" key="5">
    <source>
        <dbReference type="SAM" id="Phobius"/>
    </source>
</evidence>
<dbReference type="RefSeq" id="WP_045053840.1">
    <property type="nucleotide sequence ID" value="NZ_CAWMDP010000032.1"/>
</dbReference>
<dbReference type="Pfam" id="PF09685">
    <property type="entry name" value="MamF_MmsF"/>
    <property type="match status" value="1"/>
</dbReference>
<dbReference type="STRING" id="1618023.UH38_06505"/>
<feature type="transmembrane region" description="Helical" evidence="5">
    <location>
        <begin position="12"/>
        <end position="30"/>
    </location>
</feature>
<organism evidence="6 7">
    <name type="scientific">Aliterella atlantica CENA595</name>
    <dbReference type="NCBI Taxonomy" id="1618023"/>
    <lineage>
        <taxon>Bacteria</taxon>
        <taxon>Bacillati</taxon>
        <taxon>Cyanobacteriota</taxon>
        <taxon>Cyanophyceae</taxon>
        <taxon>Chroococcidiopsidales</taxon>
        <taxon>Aliterellaceae</taxon>
        <taxon>Aliterella</taxon>
    </lineage>
</organism>
<dbReference type="EMBL" id="JYON01000005">
    <property type="protein sequence ID" value="KJH72421.1"/>
    <property type="molecule type" value="Genomic_DNA"/>
</dbReference>
<evidence type="ECO:0008006" key="8">
    <source>
        <dbReference type="Google" id="ProtNLM"/>
    </source>
</evidence>
<dbReference type="AlphaFoldDB" id="A0A0D8ZYY9"/>
<keyword evidence="7" id="KW-1185">Reference proteome</keyword>
<protein>
    <recommendedName>
        <fullName evidence="8">DUF4870 domain-containing protein</fullName>
    </recommendedName>
</protein>
<comment type="caution">
    <text evidence="6">The sequence shown here is derived from an EMBL/GenBank/DDBJ whole genome shotgun (WGS) entry which is preliminary data.</text>
</comment>
<comment type="subcellular location">
    <subcellularLocation>
        <location evidence="1">Membrane</location>
        <topology evidence="1">Multi-pass membrane protein</topology>
    </subcellularLocation>
</comment>